<comment type="caution">
    <text evidence="11">The sequence shown here is derived from an EMBL/GenBank/DDBJ whole genome shotgun (WGS) entry which is preliminary data.</text>
</comment>
<feature type="region of interest" description="Disordered" evidence="9">
    <location>
        <begin position="1438"/>
        <end position="1468"/>
    </location>
</feature>
<keyword evidence="6" id="KW-0963">Cytoplasm</keyword>
<dbReference type="InterPro" id="IPR048899">
    <property type="entry name" value="NMD_SH3"/>
</dbReference>
<evidence type="ECO:0000313" key="11">
    <source>
        <dbReference type="EMBL" id="GKT25101.1"/>
    </source>
</evidence>
<dbReference type="Pfam" id="PF00078">
    <property type="entry name" value="RVT_1"/>
    <property type="match status" value="1"/>
</dbReference>
<name>A0ABQ5K165_9EUKA</name>
<protein>
    <recommendedName>
        <fullName evidence="4">60S ribosomal export protein NMD3</fullName>
    </recommendedName>
</protein>
<dbReference type="EMBL" id="BQXS01012565">
    <property type="protein sequence ID" value="GKT25101.1"/>
    <property type="molecule type" value="Genomic_DNA"/>
</dbReference>
<feature type="region of interest" description="Disordered" evidence="9">
    <location>
        <begin position="480"/>
        <end position="510"/>
    </location>
</feature>
<reference evidence="11" key="1">
    <citation type="submission" date="2022-03" db="EMBL/GenBank/DDBJ databases">
        <title>Draft genome sequence of Aduncisulcus paluster, a free-living microaerophilic Fornicata.</title>
        <authorList>
            <person name="Yuyama I."/>
            <person name="Kume K."/>
            <person name="Tamura T."/>
            <person name="Inagaki Y."/>
            <person name="Hashimoto T."/>
        </authorList>
    </citation>
    <scope>NUCLEOTIDE SEQUENCE</scope>
    <source>
        <strain evidence="11">NY0171</strain>
    </source>
</reference>
<dbReference type="Pfam" id="PF04981">
    <property type="entry name" value="NMD3"/>
    <property type="match status" value="1"/>
</dbReference>
<dbReference type="SUPFAM" id="SSF56672">
    <property type="entry name" value="DNA/RNA polymerases"/>
    <property type="match status" value="1"/>
</dbReference>
<evidence type="ECO:0000256" key="8">
    <source>
        <dbReference type="ARBA" id="ARBA00023242"/>
    </source>
</evidence>
<keyword evidence="5" id="KW-0813">Transport</keyword>
<proteinExistence type="inferred from homology"/>
<evidence type="ECO:0000256" key="7">
    <source>
        <dbReference type="ARBA" id="ARBA00022927"/>
    </source>
</evidence>
<dbReference type="InterPro" id="IPR039768">
    <property type="entry name" value="Nmd3"/>
</dbReference>
<feature type="compositionally biased region" description="Basic and acidic residues" evidence="9">
    <location>
        <begin position="807"/>
        <end position="816"/>
    </location>
</feature>
<feature type="compositionally biased region" description="Basic residues" evidence="9">
    <location>
        <begin position="614"/>
        <end position="626"/>
    </location>
</feature>
<keyword evidence="7" id="KW-0653">Protein transport</keyword>
<feature type="domain" description="Reverse transcriptase" evidence="10">
    <location>
        <begin position="979"/>
        <end position="1240"/>
    </location>
</feature>
<keyword evidence="8" id="KW-0539">Nucleus</keyword>
<dbReference type="InterPro" id="IPR000477">
    <property type="entry name" value="RT_dom"/>
</dbReference>
<evidence type="ECO:0000256" key="9">
    <source>
        <dbReference type="SAM" id="MobiDB-lite"/>
    </source>
</evidence>
<dbReference type="Pfam" id="PF21193">
    <property type="entry name" value="NMD_SH3"/>
    <property type="match status" value="1"/>
</dbReference>
<accession>A0ABQ5K165</accession>
<feature type="compositionally biased region" description="Low complexity" evidence="9">
    <location>
        <begin position="1728"/>
        <end position="1741"/>
    </location>
</feature>
<feature type="compositionally biased region" description="Pro residues" evidence="9">
    <location>
        <begin position="1674"/>
        <end position="1687"/>
    </location>
</feature>
<sequence length="1865" mass="209489">MWTSNPTVTHSKIPCCECGKLIDPNPANKCAECIRLKVDITEGIDRINSLTFCKGCGRYVVPPERWVDAELESPQLMAICLKRIKGLNKLKLVDSRFIWTEPHSRRVKVEVVVQKEVFAKTIVQQAFVVEFHVGTRQCPGCERDYTEHTWEAVVQVRQKVDHRRTFFYLEQVILKHTHQIQVQSIKEENEGIDFYFLHKQQGRRFADFLSKVVPVRIKESSKLVSADVKNNTAKKKYALSVELAPVCKQDLCVLPKRIFNQLGGIGPLVLITRVTGQISMVDPFTARTATISQKVYWRSPFKAILSLSSARELFVLDCEPSTPEMADKLRSMRSLPKGEYKKLRFDNKLVQCDVELSPPDAVGDSDGAIVSSHLGHLLEAGNNVLAYELSSANFSPQDEKVLSSCKGGFSLKDLPEYVIIKKYYHNRHKWRKKRKWKLERLAIQKDAMRGAHEEDAERIDFETFLDQLEEDPELRKMVNVYKKDGEKGEEEDEDVSRGEKSEEDEEERPPQISFAELLDGLEQFQVQHEEVEKEEDEKEEEEEKVKEGKARRKIKKRKKKHDTPESGVSFGLGSIGFDSTMDCVGFSAFQVQHEEVEKEEDEKEEEEEKVKEGKARRKRKKRKKKHDTPESGVSFGLGSIGFDSTMDFAILDLPVETDFPTNGPYTQTLSDGSTLKHPIPKKMEMLKAIASFHEEGIANDIIDVDARLIINNNALSYFNRKLLLSMLKSILRYTSYPAKVSGNLILNPDGGIPSRLIQYIIQYGSMPMRLTLTGPHITLSSQQTRAADKKEIDELVERTANAQTPRNSEKKIERTRASKSHIKKTVDKELESSITLTELAGLAANGESLSERNQAAKDLQTRMSHKKHNADNLVRDGRTGKAYLRCNDTSPVSVTLAKRCIPELFPPVEGSSISWQTIDKVPIWESSSTLSVSTELIKKILDRIHNTAISGVTGITGQAFKLACNNDHGLAFLKHSINNFLNTGNIDRVVCLKRLIALPKGEDKIRPVTPGEVVGKVFGEVLRSYLESPVKKLLGDELQLGVMCDGGAETVLNSIYAAAEVGRRQGKKVYTVALDFANAFNTVLPKAVIAAIHRLDMDGKIKNAILQYLKKITLIYENDLVEMACGVAQGDLLSAFLFAITIHPIVELLHNKFGYIELEEDGVVTAKIPRVVAYLDDITVIVDSEDDMKEVMDLVTANLGPFGLSLNEDKCSVAPLFLVDPGDPAAVDRNDLQKIMGIWLSNHPKIMEECALKNLEKVVTEMENNLPIFNVQNALEVIRTVCLPKFSCQIALSGISKDVLSQLETRIEKIIRDVLDLKGLHTSRLTLPFQMGGLCLKLPLSDYDRINSINLLHFLKDPRKMFPCGAASFLKDTNEASLPFWKHMKETAVKIIRAKDASTPDPSEGQTIDNITRRAVEIAIDALRSTQDLSEVAIPEIESEQDTHDQIPPPQEQSEEEHEGDASESSPEVDWTLLDQDATHRLSLVLGYMKKVFDERQRSFLRDTWCNGDLSREAKRVRTFNFSAFCRKQNVFVDLLSTPPRLGNIIHDGPFNVLLDLWSGRGKFSHVDSHDKCPHCQMKNPPSFHIFDCKQICGSANIRSHNELASLICSFVKESAGESVDAKLEDTACATSDTDKIPDITFRFHGQNTQQTFDVLDVVITNASKTIRDLHPIPASPSPIPVSPPPQNENNHDTHPPNPGELPPPGEQGGSSGRTPAETHDSEDSAGTNQTRPSTNRTQRSQSRRDSMTMKDVIKEVESPVKAAEQSKRQVYQNLAAVRTRQRLRRGSPALSFLKKIVAWYGNPKQRISSKEGDKAVYMTRLRLLRRRIGQAVLMRAFGSADKAISKLLDRAGFTKRARASMAFL</sequence>
<dbReference type="InterPro" id="IPR043502">
    <property type="entry name" value="DNA/RNA_pol_sf"/>
</dbReference>
<evidence type="ECO:0000256" key="1">
    <source>
        <dbReference type="ARBA" id="ARBA00004123"/>
    </source>
</evidence>
<dbReference type="PANTHER" id="PTHR12746:SF2">
    <property type="entry name" value="60S RIBOSOMAL EXPORT PROTEIN NMD3"/>
    <property type="match status" value="1"/>
</dbReference>
<dbReference type="Proteomes" id="UP001057375">
    <property type="component" value="Unassembled WGS sequence"/>
</dbReference>
<dbReference type="PANTHER" id="PTHR12746">
    <property type="entry name" value="NONSENSE-MEDIATED MRNA DECAY PROTEIN 3"/>
    <property type="match status" value="1"/>
</dbReference>
<feature type="compositionally biased region" description="Acidic residues" evidence="9">
    <location>
        <begin position="597"/>
        <end position="607"/>
    </location>
</feature>
<evidence type="ECO:0000256" key="3">
    <source>
        <dbReference type="ARBA" id="ARBA00009794"/>
    </source>
</evidence>
<feature type="compositionally biased region" description="Acidic residues" evidence="9">
    <location>
        <begin position="532"/>
        <end position="542"/>
    </location>
</feature>
<evidence type="ECO:0000256" key="2">
    <source>
        <dbReference type="ARBA" id="ARBA00004496"/>
    </source>
</evidence>
<organism evidence="11 12">
    <name type="scientific">Aduncisulcus paluster</name>
    <dbReference type="NCBI Taxonomy" id="2918883"/>
    <lineage>
        <taxon>Eukaryota</taxon>
        <taxon>Metamonada</taxon>
        <taxon>Carpediemonas-like organisms</taxon>
        <taxon>Aduncisulcus</taxon>
    </lineage>
</organism>
<dbReference type="InterPro" id="IPR007064">
    <property type="entry name" value="Nmd3_N"/>
</dbReference>
<evidence type="ECO:0000313" key="12">
    <source>
        <dbReference type="Proteomes" id="UP001057375"/>
    </source>
</evidence>
<evidence type="ECO:0000256" key="5">
    <source>
        <dbReference type="ARBA" id="ARBA00022448"/>
    </source>
</evidence>
<feature type="region of interest" description="Disordered" evidence="9">
    <location>
        <begin position="1669"/>
        <end position="1751"/>
    </location>
</feature>
<keyword evidence="12" id="KW-1185">Reference proteome</keyword>
<feature type="region of interest" description="Disordered" evidence="9">
    <location>
        <begin position="800"/>
        <end position="820"/>
    </location>
</feature>
<gene>
    <name evidence="11" type="ORF">ADUPG1_012935</name>
</gene>
<dbReference type="Pfam" id="PF21192">
    <property type="entry name" value="OB_NMD3"/>
    <property type="match status" value="1"/>
</dbReference>
<evidence type="ECO:0000256" key="6">
    <source>
        <dbReference type="ARBA" id="ARBA00022490"/>
    </source>
</evidence>
<comment type="similarity">
    <text evidence="3">Belongs to the NMD3 family.</text>
</comment>
<feature type="compositionally biased region" description="Basic residues" evidence="9">
    <location>
        <begin position="549"/>
        <end position="561"/>
    </location>
</feature>
<feature type="region of interest" description="Disordered" evidence="9">
    <location>
        <begin position="528"/>
        <end position="574"/>
    </location>
</feature>
<evidence type="ECO:0000256" key="4">
    <source>
        <dbReference type="ARBA" id="ARBA00017035"/>
    </source>
</evidence>
<feature type="compositionally biased region" description="Pro residues" evidence="9">
    <location>
        <begin position="1696"/>
        <end position="1706"/>
    </location>
</feature>
<evidence type="ECO:0000259" key="10">
    <source>
        <dbReference type="PROSITE" id="PS50878"/>
    </source>
</evidence>
<feature type="region of interest" description="Disordered" evidence="9">
    <location>
        <begin position="594"/>
        <end position="631"/>
    </location>
</feature>
<comment type="subcellular location">
    <subcellularLocation>
        <location evidence="2">Cytoplasm</location>
    </subcellularLocation>
    <subcellularLocation>
        <location evidence="1">Nucleus</location>
    </subcellularLocation>
</comment>
<dbReference type="InterPro" id="IPR048898">
    <property type="entry name" value="OB_NMD3"/>
</dbReference>
<dbReference type="PROSITE" id="PS50878">
    <property type="entry name" value="RT_POL"/>
    <property type="match status" value="1"/>
</dbReference>